<dbReference type="InterPro" id="IPR033134">
    <property type="entry name" value="Asp/Glu_racemase_AS_2"/>
</dbReference>
<dbReference type="Proteomes" id="UP001157133">
    <property type="component" value="Unassembled WGS sequence"/>
</dbReference>
<evidence type="ECO:0000256" key="2">
    <source>
        <dbReference type="ARBA" id="ARBA00023235"/>
    </source>
</evidence>
<dbReference type="PANTHER" id="PTHR21198">
    <property type="entry name" value="GLUTAMATE RACEMASE"/>
    <property type="match status" value="1"/>
</dbReference>
<dbReference type="InterPro" id="IPR001920">
    <property type="entry name" value="Asp/Glu_race"/>
</dbReference>
<dbReference type="InterPro" id="IPR004380">
    <property type="entry name" value="Asp_race"/>
</dbReference>
<dbReference type="SUPFAM" id="SSF53681">
    <property type="entry name" value="Aspartate/glutamate racemase"/>
    <property type="match status" value="2"/>
</dbReference>
<dbReference type="NCBIfam" id="TIGR00035">
    <property type="entry name" value="asp_race"/>
    <property type="match status" value="1"/>
</dbReference>
<evidence type="ECO:0000313" key="4">
    <source>
        <dbReference type="Proteomes" id="UP001157133"/>
    </source>
</evidence>
<protein>
    <submittedName>
        <fullName evidence="3">Aspartate racemase</fullName>
    </submittedName>
</protein>
<dbReference type="RefSeq" id="WP_284206517.1">
    <property type="nucleotide sequence ID" value="NZ_BSSU01000003.1"/>
</dbReference>
<dbReference type="Gene3D" id="3.40.50.1860">
    <property type="match status" value="2"/>
</dbReference>
<keyword evidence="2" id="KW-0413">Isomerase</keyword>
<evidence type="ECO:0000313" key="3">
    <source>
        <dbReference type="EMBL" id="GLX81189.1"/>
    </source>
</evidence>
<dbReference type="PROSITE" id="PS00924">
    <property type="entry name" value="ASP_GLU_RACEMASE_2"/>
    <property type="match status" value="1"/>
</dbReference>
<sequence length="230" mass="25347">MKTIGMLGGMSWESTCHYYQHVNKLVNTALGGLHCAKIAMVNVDFDEIAALQHQGDWQATADILIKHAQCVEAAGADFLLICTNTMHKVADDISQAISIPLLHIADATGAALNVDKIENIGLLATRFTMEEDFYKVRLQNAFGINVIIPDEKDRQTIHHVIYEELCHGIVNESSRAAYLEIINRLVKQGAQAIILGCTEISMLVNESHTEIPLYDTTLIHAQAAVKEALK</sequence>
<dbReference type="EMBL" id="BSSU01000003">
    <property type="protein sequence ID" value="GLX81189.1"/>
    <property type="molecule type" value="Genomic_DNA"/>
</dbReference>
<dbReference type="PANTHER" id="PTHR21198:SF7">
    <property type="entry name" value="ASPARTATE-GLUTAMATE RACEMASE FAMILY"/>
    <property type="match status" value="1"/>
</dbReference>
<reference evidence="3 4" key="1">
    <citation type="submission" date="2023-03" db="EMBL/GenBank/DDBJ databases">
        <title>Draft genome sequence of Thalassotalea eurytherma JCM 18482T.</title>
        <authorList>
            <person name="Sawabe T."/>
        </authorList>
    </citation>
    <scope>NUCLEOTIDE SEQUENCE [LARGE SCALE GENOMIC DNA]</scope>
    <source>
        <strain evidence="3 4">JCM 18482</strain>
    </source>
</reference>
<dbReference type="Pfam" id="PF01177">
    <property type="entry name" value="Asp_Glu_race"/>
    <property type="match status" value="1"/>
</dbReference>
<keyword evidence="4" id="KW-1185">Reference proteome</keyword>
<name>A0ABQ6H120_9GAMM</name>
<proteinExistence type="inferred from homology"/>
<dbReference type="InterPro" id="IPR015942">
    <property type="entry name" value="Asp/Glu/hydantoin_racemase"/>
</dbReference>
<gene>
    <name evidence="3" type="primary">ygeA</name>
    <name evidence="3" type="ORF">theurythT_06410</name>
</gene>
<comment type="similarity">
    <text evidence="1">Belongs to the aspartate/glutamate racemases family.</text>
</comment>
<comment type="caution">
    <text evidence="3">The sequence shown here is derived from an EMBL/GenBank/DDBJ whole genome shotgun (WGS) entry which is preliminary data.</text>
</comment>
<accession>A0ABQ6H120</accession>
<evidence type="ECO:0000256" key="1">
    <source>
        <dbReference type="ARBA" id="ARBA00007847"/>
    </source>
</evidence>
<organism evidence="3 4">
    <name type="scientific">Thalassotalea eurytherma</name>
    <dbReference type="NCBI Taxonomy" id="1144278"/>
    <lineage>
        <taxon>Bacteria</taxon>
        <taxon>Pseudomonadati</taxon>
        <taxon>Pseudomonadota</taxon>
        <taxon>Gammaproteobacteria</taxon>
        <taxon>Alteromonadales</taxon>
        <taxon>Colwelliaceae</taxon>
        <taxon>Thalassotalea</taxon>
    </lineage>
</organism>